<name>Q47A27_DECAR</name>
<dbReference type="OrthoDB" id="5294487at2"/>
<evidence type="ECO:0000313" key="2">
    <source>
        <dbReference type="EMBL" id="AAZ48304.1"/>
    </source>
</evidence>
<organism evidence="2">
    <name type="scientific">Dechloromonas aromatica (strain RCB)</name>
    <dbReference type="NCBI Taxonomy" id="159087"/>
    <lineage>
        <taxon>Bacteria</taxon>
        <taxon>Pseudomonadati</taxon>
        <taxon>Pseudomonadota</taxon>
        <taxon>Betaproteobacteria</taxon>
        <taxon>Rhodocyclales</taxon>
        <taxon>Azonexaceae</taxon>
        <taxon>Dechloromonas</taxon>
    </lineage>
</organism>
<accession>Q47A27</accession>
<reference evidence="2" key="1">
    <citation type="submission" date="2005-08" db="EMBL/GenBank/DDBJ databases">
        <title>Complete sequence of Dechloromonas aromatica RCB.</title>
        <authorList>
            <person name="Salinero K.K."/>
            <person name="Copeland A."/>
            <person name="Lucas S."/>
            <person name="Lapidus A."/>
            <person name="Barry K."/>
            <person name="Detter J.C."/>
            <person name="Glavina T."/>
            <person name="Hammon N."/>
            <person name="Israni S."/>
            <person name="Pitluck S."/>
            <person name="Di Bartolo G."/>
            <person name="Trong S."/>
            <person name="Schmutz J."/>
            <person name="Larimer F."/>
            <person name="Land M."/>
            <person name="Ivanova N."/>
            <person name="Richardson P."/>
        </authorList>
    </citation>
    <scope>NUCLEOTIDE SEQUENCE</scope>
    <source>
        <strain evidence="2">RCB</strain>
    </source>
</reference>
<gene>
    <name evidence="2" type="ordered locus">Daro_3575</name>
</gene>
<dbReference type="Gene3D" id="3.40.1520.20">
    <property type="match status" value="1"/>
</dbReference>
<proteinExistence type="predicted"/>
<protein>
    <submittedName>
        <fullName evidence="2">Transport-associated protein</fullName>
    </submittedName>
</protein>
<evidence type="ECO:0000259" key="1">
    <source>
        <dbReference type="PROSITE" id="PS50914"/>
    </source>
</evidence>
<sequence length="220" mass="23845">MQAPISFRATLLILALLPALDACVPALLVTGTAATMISVHDRRSTGNQADDETSEWKGSNRLPAEYKNHAHVNFTAFNRNLLLTGEVPSDEARQAIGAMAEKIEGIRLVHNELVVAPPATFSSRSNDAFVSSKFKARLLESNQLSANHIKAITESGTLFLMGLVNEREAKVAVAIARTTDGVRKVVNVMEIIPEEETRRIDNSLLGARTPPPLAAPVETR</sequence>
<dbReference type="InterPro" id="IPR051686">
    <property type="entry name" value="Lipoprotein_DolP"/>
</dbReference>
<dbReference type="eggNOG" id="COG2823">
    <property type="taxonomic scope" value="Bacteria"/>
</dbReference>
<dbReference type="InterPro" id="IPR007055">
    <property type="entry name" value="BON_dom"/>
</dbReference>
<dbReference type="AlphaFoldDB" id="Q47A27"/>
<dbReference type="STRING" id="159087.Daro_3575"/>
<dbReference type="PANTHER" id="PTHR34606:SF4">
    <property type="entry name" value="OUTER MEMBRANE LIPOPROTEIN DOLP"/>
    <property type="match status" value="1"/>
</dbReference>
<feature type="domain" description="BON" evidence="1">
    <location>
        <begin position="50"/>
        <end position="117"/>
    </location>
</feature>
<dbReference type="EMBL" id="CP000089">
    <property type="protein sequence ID" value="AAZ48304.1"/>
    <property type="molecule type" value="Genomic_DNA"/>
</dbReference>
<dbReference type="Pfam" id="PF04972">
    <property type="entry name" value="BON"/>
    <property type="match status" value="2"/>
</dbReference>
<dbReference type="PANTHER" id="PTHR34606">
    <property type="entry name" value="BON DOMAIN-CONTAINING PROTEIN"/>
    <property type="match status" value="1"/>
</dbReference>
<dbReference type="HOGENOM" id="CLU_083606_1_1_4"/>
<dbReference type="PROSITE" id="PS50914">
    <property type="entry name" value="BON"/>
    <property type="match status" value="2"/>
</dbReference>
<dbReference type="KEGG" id="dar:Daro_3575"/>
<feature type="domain" description="BON" evidence="1">
    <location>
        <begin position="126"/>
        <end position="193"/>
    </location>
</feature>